<dbReference type="PANTHER" id="PTHR11680">
    <property type="entry name" value="SERINE HYDROXYMETHYLTRANSFERASE"/>
    <property type="match status" value="1"/>
</dbReference>
<dbReference type="PROSITE" id="PS00096">
    <property type="entry name" value="SHMT"/>
    <property type="match status" value="1"/>
</dbReference>
<dbReference type="Gene3D" id="3.40.640.10">
    <property type="entry name" value="Type I PLP-dependent aspartate aminotransferase-like (Major domain)"/>
    <property type="match status" value="1"/>
</dbReference>
<dbReference type="Pfam" id="PF00464">
    <property type="entry name" value="SHMT"/>
    <property type="match status" value="1"/>
</dbReference>
<dbReference type="SUPFAM" id="SSF53383">
    <property type="entry name" value="PLP-dependent transferases"/>
    <property type="match status" value="1"/>
</dbReference>
<comment type="similarity">
    <text evidence="3 10">Belongs to the SHMT family.</text>
</comment>
<comment type="catalytic activity">
    <reaction evidence="10">
        <text>(6R)-5,10-methylene-5,6,7,8-tetrahydrofolate + glycine + H2O = (6S)-5,6,7,8-tetrahydrofolate + L-serine</text>
        <dbReference type="Rhea" id="RHEA:15481"/>
        <dbReference type="ChEBI" id="CHEBI:15377"/>
        <dbReference type="ChEBI" id="CHEBI:15636"/>
        <dbReference type="ChEBI" id="CHEBI:33384"/>
        <dbReference type="ChEBI" id="CHEBI:57305"/>
        <dbReference type="ChEBI" id="CHEBI:57453"/>
        <dbReference type="EC" id="2.1.2.1"/>
    </reaction>
</comment>
<keyword evidence="5 10" id="KW-0963">Cytoplasm</keyword>
<dbReference type="NCBIfam" id="NF000586">
    <property type="entry name" value="PRK00011.1"/>
    <property type="match status" value="1"/>
</dbReference>
<evidence type="ECO:0000256" key="1">
    <source>
        <dbReference type="ARBA" id="ARBA00001933"/>
    </source>
</evidence>
<protein>
    <recommendedName>
        <fullName evidence="10">Serine hydroxymethyltransferase</fullName>
        <shortName evidence="10">SHMT</shortName>
        <shortName evidence="10">Serine methylase</shortName>
        <ecNumber evidence="10">2.1.2.1</ecNumber>
    </recommendedName>
</protein>
<dbReference type="UniPathway" id="UPA00193"/>
<dbReference type="GO" id="GO:0035999">
    <property type="term" value="P:tetrahydrofolate interconversion"/>
    <property type="evidence" value="ECO:0007669"/>
    <property type="project" value="UniProtKB-UniRule"/>
</dbReference>
<feature type="binding site" evidence="10">
    <location>
        <position position="126"/>
    </location>
    <ligand>
        <name>(6S)-5,6,7,8-tetrahydrofolate</name>
        <dbReference type="ChEBI" id="CHEBI:57453"/>
    </ligand>
</feature>
<evidence type="ECO:0000256" key="7">
    <source>
        <dbReference type="ARBA" id="ARBA00022679"/>
    </source>
</evidence>
<dbReference type="UniPathway" id="UPA00288">
    <property type="reaction ID" value="UER01023"/>
</dbReference>
<dbReference type="Proteomes" id="UP000293519">
    <property type="component" value="Unassembled WGS sequence"/>
</dbReference>
<comment type="pathway">
    <text evidence="10">Amino-acid biosynthesis; glycine biosynthesis; glycine from L-serine: step 1/1.</text>
</comment>
<evidence type="ECO:0000256" key="6">
    <source>
        <dbReference type="ARBA" id="ARBA00022563"/>
    </source>
</evidence>
<feature type="binding site" evidence="10">
    <location>
        <begin position="130"/>
        <end position="132"/>
    </location>
    <ligand>
        <name>(6S)-5,6,7,8-tetrahydrofolate</name>
        <dbReference type="ChEBI" id="CHEBI:57453"/>
    </ligand>
</feature>
<evidence type="ECO:0000256" key="11">
    <source>
        <dbReference type="PIRSR" id="PIRSR000412-50"/>
    </source>
</evidence>
<keyword evidence="10" id="KW-0028">Amino-acid biosynthesis</keyword>
<dbReference type="GO" id="GO:0032259">
    <property type="term" value="P:methylation"/>
    <property type="evidence" value="ECO:0007669"/>
    <property type="project" value="UniProtKB-KW"/>
</dbReference>
<evidence type="ECO:0000256" key="5">
    <source>
        <dbReference type="ARBA" id="ARBA00022490"/>
    </source>
</evidence>
<comment type="subunit">
    <text evidence="4 10">Homodimer.</text>
</comment>
<feature type="domain" description="Serine hydroxymethyltransferase-like" evidence="12">
    <location>
        <begin position="14"/>
        <end position="395"/>
    </location>
</feature>
<feature type="binding site" evidence="10">
    <location>
        <position position="250"/>
    </location>
    <ligand>
        <name>(6S)-5,6,7,8-tetrahydrofolate</name>
        <dbReference type="ChEBI" id="CHEBI:57453"/>
    </ligand>
</feature>
<comment type="function">
    <text evidence="9">Catalyzes the reversible interconversion of serine and glycine with tetrahydrofolate (THF) serving as the one-carbon carrier. This reaction serves as the major source of one-carbon groups required for the biosynthesis of purines, thymidylate, methionine, and other important biomolecules. Also exhibits THF-independent aldolase activity toward beta-hydroxyamino acids, producing glycine and aldehydes, via a retro-aldol mechanism. Thus, is able to catalyze the cleavage of L-allo-threonine.</text>
</comment>
<evidence type="ECO:0000313" key="14">
    <source>
        <dbReference type="Proteomes" id="UP000293519"/>
    </source>
</evidence>
<comment type="subcellular location">
    <subcellularLocation>
        <location evidence="2 10">Cytoplasm</location>
    </subcellularLocation>
</comment>
<evidence type="ECO:0000256" key="9">
    <source>
        <dbReference type="ARBA" id="ARBA00054606"/>
    </source>
</evidence>
<dbReference type="OrthoDB" id="9803846at2"/>
<organism evidence="13 14">
    <name type="scientific">Microcella putealis</name>
    <dbReference type="NCBI Taxonomy" id="337005"/>
    <lineage>
        <taxon>Bacteria</taxon>
        <taxon>Bacillati</taxon>
        <taxon>Actinomycetota</taxon>
        <taxon>Actinomycetes</taxon>
        <taxon>Micrococcales</taxon>
        <taxon>Microbacteriaceae</taxon>
        <taxon>Microcella</taxon>
    </lineage>
</organism>
<dbReference type="InterPro" id="IPR015424">
    <property type="entry name" value="PyrdxlP-dep_Trfase"/>
</dbReference>
<feature type="site" description="Plays an important role in substrate specificity" evidence="10">
    <location>
        <position position="234"/>
    </location>
</feature>
<evidence type="ECO:0000313" key="13">
    <source>
        <dbReference type="EMBL" id="RZS53500.1"/>
    </source>
</evidence>
<dbReference type="AlphaFoldDB" id="A0A4V2EVS4"/>
<comment type="caution">
    <text evidence="13">The sequence shown here is derived from an EMBL/GenBank/DDBJ whole genome shotgun (WGS) entry which is preliminary data.</text>
</comment>
<dbReference type="RefSeq" id="WP_130486224.1">
    <property type="nucleotide sequence ID" value="NZ_SGWW01000006.1"/>
</dbReference>
<keyword evidence="14" id="KW-1185">Reference proteome</keyword>
<comment type="pathway">
    <text evidence="10">One-carbon metabolism; tetrahydrofolate interconversion.</text>
</comment>
<accession>A0A4V2EVS4</accession>
<evidence type="ECO:0000256" key="2">
    <source>
        <dbReference type="ARBA" id="ARBA00004496"/>
    </source>
</evidence>
<keyword evidence="8 10" id="KW-0663">Pyridoxal phosphate</keyword>
<keyword evidence="7 10" id="KW-0808">Transferase</keyword>
<comment type="cofactor">
    <cofactor evidence="1 10 11">
        <name>pyridoxal 5'-phosphate</name>
        <dbReference type="ChEBI" id="CHEBI:597326"/>
    </cofactor>
</comment>
<dbReference type="CDD" id="cd00378">
    <property type="entry name" value="SHMT"/>
    <property type="match status" value="1"/>
</dbReference>
<sequence length="425" mass="45357">MSDRLPTSFNEPLSVVDPEIAAVLEQELGRQRDTLEMIASENFVSRAILEAQGSVLTNKYAEGYPGKRYYGGCEFVDIAENLAIERAKALFGAAYANVQPHSGASASAAVLHALAQPGDTILGLELAHGGHLTHGMKLNFSGKVYNATSYGVDPETMLIDMDTVRAKAHEVKPAVIIAGWSAYPRQLDFAAFRAIADEVGAKLWVDMAHFAGLVAAGLHPSPLPHAHVVSSTVHKTLAGPRSGIILSNDESLFKKLNSAVFPGQQGGPLMHVIAAKATAFKVAAQPEFRDRQERTMRGASILAERLTADDARAAGIDVLTGGTDVHLALVDLRTSPLNGQEAEDILHEVGITVNRNSVPFDPRPPMVTSGVRIGTPALATRGFADEEFREVADIIAHSLMPNPDVAALRGRVNELTAAFPLYPGL</sequence>
<dbReference type="InterPro" id="IPR001085">
    <property type="entry name" value="Ser_HO-MeTrfase"/>
</dbReference>
<dbReference type="GO" id="GO:0008168">
    <property type="term" value="F:methyltransferase activity"/>
    <property type="evidence" value="ECO:0007669"/>
    <property type="project" value="UniProtKB-KW"/>
</dbReference>
<dbReference type="InterPro" id="IPR015422">
    <property type="entry name" value="PyrdxlP-dep_Trfase_small"/>
</dbReference>
<comment type="caution">
    <text evidence="10">Lacks conserved residue(s) required for the propagation of feature annotation.</text>
</comment>
<evidence type="ECO:0000256" key="10">
    <source>
        <dbReference type="HAMAP-Rule" id="MF_00051"/>
    </source>
</evidence>
<dbReference type="GO" id="GO:0005829">
    <property type="term" value="C:cytosol"/>
    <property type="evidence" value="ECO:0007669"/>
    <property type="project" value="TreeGrafter"/>
</dbReference>
<dbReference type="Gene3D" id="3.90.1150.10">
    <property type="entry name" value="Aspartate Aminotransferase, domain 1"/>
    <property type="match status" value="1"/>
</dbReference>
<dbReference type="GO" id="GO:0030170">
    <property type="term" value="F:pyridoxal phosphate binding"/>
    <property type="evidence" value="ECO:0007669"/>
    <property type="project" value="UniProtKB-UniRule"/>
</dbReference>
<dbReference type="GO" id="GO:0042803">
    <property type="term" value="F:protein homodimerization activity"/>
    <property type="evidence" value="ECO:0007669"/>
    <property type="project" value="UniProtKB-ARBA"/>
</dbReference>
<evidence type="ECO:0000256" key="4">
    <source>
        <dbReference type="ARBA" id="ARBA00011738"/>
    </source>
</evidence>
<dbReference type="InterPro" id="IPR039429">
    <property type="entry name" value="SHMT-like_dom"/>
</dbReference>
<dbReference type="InterPro" id="IPR019798">
    <property type="entry name" value="Ser_HO-MeTrfase_PLP_BS"/>
</dbReference>
<dbReference type="EMBL" id="SGWW01000006">
    <property type="protein sequence ID" value="RZS53500.1"/>
    <property type="molecule type" value="Genomic_DNA"/>
</dbReference>
<keyword evidence="6 10" id="KW-0554">One-carbon metabolism</keyword>
<name>A0A4V2EVS4_9MICO</name>
<feature type="modified residue" description="N6-(pyridoxal phosphate)lysine" evidence="10 11">
    <location>
        <position position="235"/>
    </location>
</feature>
<dbReference type="PANTHER" id="PTHR11680:SF35">
    <property type="entry name" value="SERINE HYDROXYMETHYLTRANSFERASE 1"/>
    <property type="match status" value="1"/>
</dbReference>
<dbReference type="FunFam" id="3.40.640.10:FF:000001">
    <property type="entry name" value="Serine hydroxymethyltransferase"/>
    <property type="match status" value="1"/>
</dbReference>
<dbReference type="GO" id="GO:0004372">
    <property type="term" value="F:glycine hydroxymethyltransferase activity"/>
    <property type="evidence" value="ECO:0007669"/>
    <property type="project" value="UniProtKB-UniRule"/>
</dbReference>
<dbReference type="InterPro" id="IPR049943">
    <property type="entry name" value="Ser_HO-MeTrfase-like"/>
</dbReference>
<proteinExistence type="inferred from homology"/>
<keyword evidence="13" id="KW-0489">Methyltransferase</keyword>
<dbReference type="HAMAP" id="MF_00051">
    <property type="entry name" value="SHMT"/>
    <property type="match status" value="1"/>
</dbReference>
<dbReference type="PIRSF" id="PIRSF000412">
    <property type="entry name" value="SHMT"/>
    <property type="match status" value="1"/>
</dbReference>
<dbReference type="EC" id="2.1.2.1" evidence="10"/>
<dbReference type="InterPro" id="IPR015421">
    <property type="entry name" value="PyrdxlP-dep_Trfase_major"/>
</dbReference>
<gene>
    <name evidence="10" type="primary">glyA</name>
    <name evidence="13" type="ORF">EV141_2449</name>
</gene>
<evidence type="ECO:0000259" key="12">
    <source>
        <dbReference type="Pfam" id="PF00464"/>
    </source>
</evidence>
<dbReference type="GO" id="GO:0019264">
    <property type="term" value="P:glycine biosynthetic process from serine"/>
    <property type="evidence" value="ECO:0007669"/>
    <property type="project" value="UniProtKB-UniRule"/>
</dbReference>
<evidence type="ECO:0000256" key="8">
    <source>
        <dbReference type="ARBA" id="ARBA00022898"/>
    </source>
</evidence>
<reference evidence="13 14" key="1">
    <citation type="journal article" date="2015" name="Stand. Genomic Sci.">
        <title>Genomic Encyclopedia of Bacterial and Archaeal Type Strains, Phase III: the genomes of soil and plant-associated and newly described type strains.</title>
        <authorList>
            <person name="Whitman W.B."/>
            <person name="Woyke T."/>
            <person name="Klenk H.P."/>
            <person name="Zhou Y."/>
            <person name="Lilburn T.G."/>
            <person name="Beck B.J."/>
            <person name="De Vos P."/>
            <person name="Vandamme P."/>
            <person name="Eisen J.A."/>
            <person name="Garrity G."/>
            <person name="Hugenholtz P."/>
            <person name="Kyrpides N.C."/>
        </authorList>
    </citation>
    <scope>NUCLEOTIDE SEQUENCE [LARGE SCALE GENOMIC DNA]</scope>
    <source>
        <strain evidence="13 14">CV2</strain>
    </source>
</reference>
<evidence type="ECO:0000256" key="3">
    <source>
        <dbReference type="ARBA" id="ARBA00006376"/>
    </source>
</evidence>